<accession>A0AAD6Q3A0</accession>
<keyword evidence="3" id="KW-1185">Reference proteome</keyword>
<dbReference type="EMBL" id="JAQIZT010000012">
    <property type="protein sequence ID" value="KAJ6977437.1"/>
    <property type="molecule type" value="Genomic_DNA"/>
</dbReference>
<gene>
    <name evidence="2" type="ORF">NC653_029368</name>
</gene>
<sequence length="69" mass="7550">MIDDIYIASKRYLPVSCLSDGSSSPSSNINKLSASREMIGGDDDEKESAEIRVGAFEIYSSASDRQRET</sequence>
<evidence type="ECO:0000313" key="3">
    <source>
        <dbReference type="Proteomes" id="UP001164929"/>
    </source>
</evidence>
<reference evidence="2" key="1">
    <citation type="journal article" date="2023" name="Mol. Ecol. Resour.">
        <title>Chromosome-level genome assembly of a triploid poplar Populus alba 'Berolinensis'.</title>
        <authorList>
            <person name="Chen S."/>
            <person name="Yu Y."/>
            <person name="Wang X."/>
            <person name="Wang S."/>
            <person name="Zhang T."/>
            <person name="Zhou Y."/>
            <person name="He R."/>
            <person name="Meng N."/>
            <person name="Wang Y."/>
            <person name="Liu W."/>
            <person name="Liu Z."/>
            <person name="Liu J."/>
            <person name="Guo Q."/>
            <person name="Huang H."/>
            <person name="Sederoff R.R."/>
            <person name="Wang G."/>
            <person name="Qu G."/>
            <person name="Chen S."/>
        </authorList>
    </citation>
    <scope>NUCLEOTIDE SEQUENCE</scope>
    <source>
        <strain evidence="2">SC-2020</strain>
    </source>
</reference>
<dbReference type="Proteomes" id="UP001164929">
    <property type="component" value="Chromosome 12"/>
</dbReference>
<evidence type="ECO:0000313" key="2">
    <source>
        <dbReference type="EMBL" id="KAJ6977437.1"/>
    </source>
</evidence>
<name>A0AAD6Q3A0_9ROSI</name>
<protein>
    <submittedName>
        <fullName evidence="2">Uncharacterized protein</fullName>
    </submittedName>
</protein>
<feature type="compositionally biased region" description="Low complexity" evidence="1">
    <location>
        <begin position="18"/>
        <end position="35"/>
    </location>
</feature>
<dbReference type="AlphaFoldDB" id="A0AAD6Q3A0"/>
<comment type="caution">
    <text evidence="2">The sequence shown here is derived from an EMBL/GenBank/DDBJ whole genome shotgun (WGS) entry which is preliminary data.</text>
</comment>
<proteinExistence type="predicted"/>
<feature type="region of interest" description="Disordered" evidence="1">
    <location>
        <begin position="18"/>
        <end position="47"/>
    </location>
</feature>
<evidence type="ECO:0000256" key="1">
    <source>
        <dbReference type="SAM" id="MobiDB-lite"/>
    </source>
</evidence>
<organism evidence="2 3">
    <name type="scientific">Populus alba x Populus x berolinensis</name>
    <dbReference type="NCBI Taxonomy" id="444605"/>
    <lineage>
        <taxon>Eukaryota</taxon>
        <taxon>Viridiplantae</taxon>
        <taxon>Streptophyta</taxon>
        <taxon>Embryophyta</taxon>
        <taxon>Tracheophyta</taxon>
        <taxon>Spermatophyta</taxon>
        <taxon>Magnoliopsida</taxon>
        <taxon>eudicotyledons</taxon>
        <taxon>Gunneridae</taxon>
        <taxon>Pentapetalae</taxon>
        <taxon>rosids</taxon>
        <taxon>fabids</taxon>
        <taxon>Malpighiales</taxon>
        <taxon>Salicaceae</taxon>
        <taxon>Saliceae</taxon>
        <taxon>Populus</taxon>
    </lineage>
</organism>